<evidence type="ECO:0000313" key="2">
    <source>
        <dbReference type="EMBL" id="PRX19357.1"/>
    </source>
</evidence>
<feature type="signal peptide" evidence="1">
    <location>
        <begin position="1"/>
        <end position="24"/>
    </location>
</feature>
<dbReference type="EMBL" id="PVMZ01000010">
    <property type="protein sequence ID" value="PRX19357.1"/>
    <property type="molecule type" value="Genomic_DNA"/>
</dbReference>
<feature type="chain" id="PRO_5015529302" evidence="1">
    <location>
        <begin position="25"/>
        <end position="47"/>
    </location>
</feature>
<gene>
    <name evidence="2" type="ORF">CLV67_110109</name>
</gene>
<organism evidence="2 3">
    <name type="scientific">Actinoplanes italicus</name>
    <dbReference type="NCBI Taxonomy" id="113567"/>
    <lineage>
        <taxon>Bacteria</taxon>
        <taxon>Bacillati</taxon>
        <taxon>Actinomycetota</taxon>
        <taxon>Actinomycetes</taxon>
        <taxon>Micromonosporales</taxon>
        <taxon>Micromonosporaceae</taxon>
        <taxon>Actinoplanes</taxon>
    </lineage>
</organism>
<protein>
    <submittedName>
        <fullName evidence="2">Uncharacterized protein</fullName>
    </submittedName>
</protein>
<keyword evidence="3" id="KW-1185">Reference proteome</keyword>
<sequence length="47" mass="5052">MRVFRIAPLAVMAAFGVAFTSACGDEKTAADAFDVVNGRGWRRCTNT</sequence>
<accession>A0A2T0K8H0</accession>
<reference evidence="2 3" key="1">
    <citation type="submission" date="2018-03" db="EMBL/GenBank/DDBJ databases">
        <title>Genomic Encyclopedia of Archaeal and Bacterial Type Strains, Phase II (KMG-II): from individual species to whole genera.</title>
        <authorList>
            <person name="Goeker M."/>
        </authorList>
    </citation>
    <scope>NUCLEOTIDE SEQUENCE [LARGE SCALE GENOMIC DNA]</scope>
    <source>
        <strain evidence="2 3">DSM 43146</strain>
    </source>
</reference>
<comment type="caution">
    <text evidence="2">The sequence shown here is derived from an EMBL/GenBank/DDBJ whole genome shotgun (WGS) entry which is preliminary data.</text>
</comment>
<proteinExistence type="predicted"/>
<dbReference type="PROSITE" id="PS51257">
    <property type="entry name" value="PROKAR_LIPOPROTEIN"/>
    <property type="match status" value="1"/>
</dbReference>
<dbReference type="AlphaFoldDB" id="A0A2T0K8H0"/>
<dbReference type="Proteomes" id="UP000239415">
    <property type="component" value="Unassembled WGS sequence"/>
</dbReference>
<evidence type="ECO:0000313" key="3">
    <source>
        <dbReference type="Proteomes" id="UP000239415"/>
    </source>
</evidence>
<name>A0A2T0K8H0_9ACTN</name>
<evidence type="ECO:0000256" key="1">
    <source>
        <dbReference type="SAM" id="SignalP"/>
    </source>
</evidence>
<keyword evidence="1" id="KW-0732">Signal</keyword>